<name>A3C8S9_ORYSJ</name>
<gene>
    <name evidence="2" type="ORF">OsJ_33024</name>
</gene>
<reference evidence="2" key="1">
    <citation type="journal article" date="2005" name="PLoS Biol.">
        <title>The genomes of Oryza sativa: a history of duplications.</title>
        <authorList>
            <person name="Yu J."/>
            <person name="Wang J."/>
            <person name="Lin W."/>
            <person name="Li S."/>
            <person name="Li H."/>
            <person name="Zhou J."/>
            <person name="Ni P."/>
            <person name="Dong W."/>
            <person name="Hu S."/>
            <person name="Zeng C."/>
            <person name="Zhang J."/>
            <person name="Zhang Y."/>
            <person name="Li R."/>
            <person name="Xu Z."/>
            <person name="Li S."/>
            <person name="Li X."/>
            <person name="Zheng H."/>
            <person name="Cong L."/>
            <person name="Lin L."/>
            <person name="Yin J."/>
            <person name="Geng J."/>
            <person name="Li G."/>
            <person name="Shi J."/>
            <person name="Liu J."/>
            <person name="Lv H."/>
            <person name="Li J."/>
            <person name="Wang J."/>
            <person name="Deng Y."/>
            <person name="Ran L."/>
            <person name="Shi X."/>
            <person name="Wang X."/>
            <person name="Wu Q."/>
            <person name="Li C."/>
            <person name="Ren X."/>
            <person name="Wang J."/>
            <person name="Wang X."/>
            <person name="Li D."/>
            <person name="Liu D."/>
            <person name="Zhang X."/>
            <person name="Ji Z."/>
            <person name="Zhao W."/>
            <person name="Sun Y."/>
            <person name="Zhang Z."/>
            <person name="Bao J."/>
            <person name="Han Y."/>
            <person name="Dong L."/>
            <person name="Ji J."/>
            <person name="Chen P."/>
            <person name="Wu S."/>
            <person name="Liu J."/>
            <person name="Xiao Y."/>
            <person name="Bu D."/>
            <person name="Tan J."/>
            <person name="Yang L."/>
            <person name="Ye C."/>
            <person name="Zhang J."/>
            <person name="Xu J."/>
            <person name="Zhou Y."/>
            <person name="Yu Y."/>
            <person name="Zhang B."/>
            <person name="Zhuang S."/>
            <person name="Wei H."/>
            <person name="Liu B."/>
            <person name="Lei M."/>
            <person name="Yu H."/>
            <person name="Li Y."/>
            <person name="Xu H."/>
            <person name="Wei S."/>
            <person name="He X."/>
            <person name="Fang L."/>
            <person name="Zhang Z."/>
            <person name="Zhang Y."/>
            <person name="Huang X."/>
            <person name="Su Z."/>
            <person name="Tong W."/>
            <person name="Li J."/>
            <person name="Tong Z."/>
            <person name="Li S."/>
            <person name="Ye J."/>
            <person name="Wang L."/>
            <person name="Fang L."/>
            <person name="Lei T."/>
            <person name="Chen C."/>
            <person name="Chen H."/>
            <person name="Xu Z."/>
            <person name="Li H."/>
            <person name="Huang H."/>
            <person name="Zhang F."/>
            <person name="Xu H."/>
            <person name="Li N."/>
            <person name="Zhao C."/>
            <person name="Li S."/>
            <person name="Dong L."/>
            <person name="Huang Y."/>
            <person name="Li L."/>
            <person name="Xi Y."/>
            <person name="Qi Q."/>
            <person name="Li W."/>
            <person name="Zhang B."/>
            <person name="Hu W."/>
            <person name="Zhang Y."/>
            <person name="Tian X."/>
            <person name="Jiao Y."/>
            <person name="Liang X."/>
            <person name="Jin J."/>
            <person name="Gao L."/>
            <person name="Zheng W."/>
            <person name="Hao B."/>
            <person name="Liu S."/>
            <person name="Wang W."/>
            <person name="Yuan L."/>
            <person name="Cao M."/>
            <person name="McDermott J."/>
            <person name="Samudrala R."/>
            <person name="Wang J."/>
            <person name="Wong G.K."/>
            <person name="Yang H."/>
        </authorList>
    </citation>
    <scope>NUCLEOTIDE SEQUENCE [LARGE SCALE GENOMIC DNA]</scope>
</reference>
<dbReference type="AlphaFoldDB" id="A3C8S9"/>
<feature type="compositionally biased region" description="Basic residues" evidence="1">
    <location>
        <begin position="214"/>
        <end position="223"/>
    </location>
</feature>
<sequence length="232" mass="24089">MSQAVLVLAVLRPLLVVVVVVGVVPVVVAAAARPTRRSTKAATMRAWLCLPLTRRYQTRSSSRASQRRRPCAATISSMDDRKSLYGSSDSTATATLSSTSDAGGSGSFSFSSSWNTAAAATGFVSGTAAAARMELVGGPGSKKKRSVEVRPEAADDRLRPLLRRGRRGEAVAVVVVVHHPAVVVVEAGVAVGGGVVEVDGVDRLVHLAGNPSRGSRRRRRRGARTAAAVAPG</sequence>
<feature type="region of interest" description="Disordered" evidence="1">
    <location>
        <begin position="209"/>
        <end position="232"/>
    </location>
</feature>
<evidence type="ECO:0000313" key="2">
    <source>
        <dbReference type="EMBL" id="EAZ17492.1"/>
    </source>
</evidence>
<proteinExistence type="predicted"/>
<reference evidence="2" key="2">
    <citation type="submission" date="2008-12" db="EMBL/GenBank/DDBJ databases">
        <title>Improved gene annotation of the rice (Oryza sativa) genomes.</title>
        <authorList>
            <person name="Wang J."/>
            <person name="Li R."/>
            <person name="Fan W."/>
            <person name="Huang Q."/>
            <person name="Zhang J."/>
            <person name="Zhou Y."/>
            <person name="Hu Y."/>
            <person name="Zi S."/>
            <person name="Li J."/>
            <person name="Ni P."/>
            <person name="Zheng H."/>
            <person name="Zhang Y."/>
            <person name="Zhao M."/>
            <person name="Hao Q."/>
            <person name="McDermott J."/>
            <person name="Samudrala R."/>
            <person name="Kristiansen K."/>
            <person name="Wong G.K.-S."/>
        </authorList>
    </citation>
    <scope>NUCLEOTIDE SEQUENCE</scope>
</reference>
<dbReference type="Proteomes" id="UP000007752">
    <property type="component" value="Chromosome 11"/>
</dbReference>
<organism evidence="2">
    <name type="scientific">Oryza sativa subsp. japonica</name>
    <name type="common">Rice</name>
    <dbReference type="NCBI Taxonomy" id="39947"/>
    <lineage>
        <taxon>Eukaryota</taxon>
        <taxon>Viridiplantae</taxon>
        <taxon>Streptophyta</taxon>
        <taxon>Embryophyta</taxon>
        <taxon>Tracheophyta</taxon>
        <taxon>Spermatophyta</taxon>
        <taxon>Magnoliopsida</taxon>
        <taxon>Liliopsida</taxon>
        <taxon>Poales</taxon>
        <taxon>Poaceae</taxon>
        <taxon>BOP clade</taxon>
        <taxon>Oryzoideae</taxon>
        <taxon>Oryzeae</taxon>
        <taxon>Oryzinae</taxon>
        <taxon>Oryza</taxon>
        <taxon>Oryza sativa</taxon>
    </lineage>
</organism>
<feature type="region of interest" description="Disordered" evidence="1">
    <location>
        <begin position="84"/>
        <end position="104"/>
    </location>
</feature>
<feature type="compositionally biased region" description="Low complexity" evidence="1">
    <location>
        <begin position="86"/>
        <end position="104"/>
    </location>
</feature>
<evidence type="ECO:0000256" key="1">
    <source>
        <dbReference type="SAM" id="MobiDB-lite"/>
    </source>
</evidence>
<dbReference type="EMBL" id="CM000148">
    <property type="protein sequence ID" value="EAZ17492.1"/>
    <property type="molecule type" value="Genomic_DNA"/>
</dbReference>
<accession>A3C8S9</accession>
<protein>
    <submittedName>
        <fullName evidence="2">Uncharacterized protein</fullName>
    </submittedName>
</protein>